<dbReference type="SUPFAM" id="SSF52172">
    <property type="entry name" value="CheY-like"/>
    <property type="match status" value="1"/>
</dbReference>
<evidence type="ECO:0000256" key="1">
    <source>
        <dbReference type="SAM" id="MobiDB-lite"/>
    </source>
</evidence>
<feature type="region of interest" description="Disordered" evidence="1">
    <location>
        <begin position="38"/>
        <end position="59"/>
    </location>
</feature>
<evidence type="ECO:0000259" key="2">
    <source>
        <dbReference type="Pfam" id="PF13717"/>
    </source>
</evidence>
<evidence type="ECO:0000313" key="4">
    <source>
        <dbReference type="Proteomes" id="UP000603434"/>
    </source>
</evidence>
<evidence type="ECO:0000313" key="3">
    <source>
        <dbReference type="EMBL" id="MBC8360721.1"/>
    </source>
</evidence>
<dbReference type="AlphaFoldDB" id="A0A8J6NV44"/>
<protein>
    <submittedName>
        <fullName evidence="3">Zinc-ribbon domain-containing protein</fullName>
    </submittedName>
</protein>
<name>A0A8J6NV44_9BACT</name>
<dbReference type="EMBL" id="JACNJH010000102">
    <property type="protein sequence ID" value="MBC8360721.1"/>
    <property type="molecule type" value="Genomic_DNA"/>
</dbReference>
<organism evidence="3 4">
    <name type="scientific">Candidatus Desulfatibia profunda</name>
    <dbReference type="NCBI Taxonomy" id="2841695"/>
    <lineage>
        <taxon>Bacteria</taxon>
        <taxon>Pseudomonadati</taxon>
        <taxon>Thermodesulfobacteriota</taxon>
        <taxon>Desulfobacteria</taxon>
        <taxon>Desulfobacterales</taxon>
        <taxon>Desulfobacterales incertae sedis</taxon>
        <taxon>Candidatus Desulfatibia</taxon>
    </lineage>
</organism>
<feature type="compositionally biased region" description="Pro residues" evidence="1">
    <location>
        <begin position="45"/>
        <end position="54"/>
    </location>
</feature>
<comment type="caution">
    <text evidence="3">The sequence shown here is derived from an EMBL/GenBank/DDBJ whole genome shotgun (WGS) entry which is preliminary data.</text>
</comment>
<proteinExistence type="predicted"/>
<accession>A0A8J6NV44</accession>
<dbReference type="Gene3D" id="3.40.50.2300">
    <property type="match status" value="1"/>
</dbReference>
<dbReference type="Pfam" id="PF13717">
    <property type="entry name" value="Zn_ribbon_4"/>
    <property type="match status" value="1"/>
</dbReference>
<dbReference type="Proteomes" id="UP000603434">
    <property type="component" value="Unassembled WGS sequence"/>
</dbReference>
<gene>
    <name evidence="3" type="ORF">H8E23_04935</name>
</gene>
<sequence>MDVVCDKCQGKFKIPDEKVPKGQVFSVACPKCQNKISIDTRTDAPPAPAAGPKPPSEKTLLDEVGAGSYDADEKPFDFLEEGAKTALLCEQDAGLQAKIRTALQNMGYSTTVPASARDVLKQMRFHVFDIVMLNERFDSPNPDMNNVLRYLDQLPMSTRRHIFVALFTERFRTMDNMVAFNKSVNIVVNLKNIDDFEKILRRGVADYEAFYRVFKQSLTKIGKI</sequence>
<dbReference type="InterPro" id="IPR011006">
    <property type="entry name" value="CheY-like_superfamily"/>
</dbReference>
<feature type="domain" description="Zinc finger/thioredoxin putative" evidence="2">
    <location>
        <begin position="1"/>
        <end position="36"/>
    </location>
</feature>
<dbReference type="InterPro" id="IPR011723">
    <property type="entry name" value="Znf/thioredoxin_put"/>
</dbReference>
<reference evidence="3 4" key="1">
    <citation type="submission" date="2020-08" db="EMBL/GenBank/DDBJ databases">
        <title>Bridging the membrane lipid divide: bacteria of the FCB group superphylum have the potential to synthesize archaeal ether lipids.</title>
        <authorList>
            <person name="Villanueva L."/>
            <person name="Von Meijenfeldt F.A.B."/>
            <person name="Westbye A.B."/>
            <person name="Yadav S."/>
            <person name="Hopmans E.C."/>
            <person name="Dutilh B.E."/>
            <person name="Sinninghe Damste J.S."/>
        </authorList>
    </citation>
    <scope>NUCLEOTIDE SEQUENCE [LARGE SCALE GENOMIC DNA]</scope>
    <source>
        <strain evidence="3">NIOZ-UU30</strain>
    </source>
</reference>